<dbReference type="Proteomes" id="UP000828390">
    <property type="component" value="Unassembled WGS sequence"/>
</dbReference>
<sequence>MNHWDRVIGINLLTKFHEDKTINLASRVLTRKNATPPADLVFQPIITILVLFQDIMRTNLLTTFHDDQTINVTSRVLTRKNAPPPWQPYWTISVASRVQKFIVLSFTDRLIIISIAGSSFSDRPTD</sequence>
<accession>A0A9D4BRF4</accession>
<dbReference type="AlphaFoldDB" id="A0A9D4BRF4"/>
<protein>
    <submittedName>
        <fullName evidence="1">Uncharacterized protein</fullName>
    </submittedName>
</protein>
<gene>
    <name evidence="1" type="ORF">DPMN_080020</name>
</gene>
<evidence type="ECO:0000313" key="2">
    <source>
        <dbReference type="Proteomes" id="UP000828390"/>
    </source>
</evidence>
<evidence type="ECO:0000313" key="1">
    <source>
        <dbReference type="EMBL" id="KAH3704958.1"/>
    </source>
</evidence>
<proteinExistence type="predicted"/>
<keyword evidence="2" id="KW-1185">Reference proteome</keyword>
<comment type="caution">
    <text evidence="1">The sequence shown here is derived from an EMBL/GenBank/DDBJ whole genome shotgun (WGS) entry which is preliminary data.</text>
</comment>
<reference evidence="1" key="2">
    <citation type="submission" date="2020-11" db="EMBL/GenBank/DDBJ databases">
        <authorList>
            <person name="McCartney M.A."/>
            <person name="Auch B."/>
            <person name="Kono T."/>
            <person name="Mallez S."/>
            <person name="Becker A."/>
            <person name="Gohl D.M."/>
            <person name="Silverstein K.A.T."/>
            <person name="Koren S."/>
            <person name="Bechman K.B."/>
            <person name="Herman A."/>
            <person name="Abrahante J.E."/>
            <person name="Garbe J."/>
        </authorList>
    </citation>
    <scope>NUCLEOTIDE SEQUENCE</scope>
    <source>
        <strain evidence="1">Duluth1</strain>
        <tissue evidence="1">Whole animal</tissue>
    </source>
</reference>
<name>A0A9D4BRF4_DREPO</name>
<organism evidence="1 2">
    <name type="scientific">Dreissena polymorpha</name>
    <name type="common">Zebra mussel</name>
    <name type="synonym">Mytilus polymorpha</name>
    <dbReference type="NCBI Taxonomy" id="45954"/>
    <lineage>
        <taxon>Eukaryota</taxon>
        <taxon>Metazoa</taxon>
        <taxon>Spiralia</taxon>
        <taxon>Lophotrochozoa</taxon>
        <taxon>Mollusca</taxon>
        <taxon>Bivalvia</taxon>
        <taxon>Autobranchia</taxon>
        <taxon>Heteroconchia</taxon>
        <taxon>Euheterodonta</taxon>
        <taxon>Imparidentia</taxon>
        <taxon>Neoheterodontei</taxon>
        <taxon>Myida</taxon>
        <taxon>Dreissenoidea</taxon>
        <taxon>Dreissenidae</taxon>
        <taxon>Dreissena</taxon>
    </lineage>
</organism>
<reference evidence="1" key="1">
    <citation type="journal article" date="2019" name="bioRxiv">
        <title>The Genome of the Zebra Mussel, Dreissena polymorpha: A Resource for Invasive Species Research.</title>
        <authorList>
            <person name="McCartney M.A."/>
            <person name="Auch B."/>
            <person name="Kono T."/>
            <person name="Mallez S."/>
            <person name="Zhang Y."/>
            <person name="Obille A."/>
            <person name="Becker A."/>
            <person name="Abrahante J.E."/>
            <person name="Garbe J."/>
            <person name="Badalamenti J.P."/>
            <person name="Herman A."/>
            <person name="Mangelson H."/>
            <person name="Liachko I."/>
            <person name="Sullivan S."/>
            <person name="Sone E.D."/>
            <person name="Koren S."/>
            <person name="Silverstein K.A.T."/>
            <person name="Beckman K.B."/>
            <person name="Gohl D.M."/>
        </authorList>
    </citation>
    <scope>NUCLEOTIDE SEQUENCE</scope>
    <source>
        <strain evidence="1">Duluth1</strain>
        <tissue evidence="1">Whole animal</tissue>
    </source>
</reference>
<dbReference type="EMBL" id="JAIWYP010000015">
    <property type="protein sequence ID" value="KAH3704958.1"/>
    <property type="molecule type" value="Genomic_DNA"/>
</dbReference>